<name>A0A1H2PIK8_9BURK</name>
<dbReference type="Pfam" id="PF01936">
    <property type="entry name" value="NYN"/>
    <property type="match status" value="1"/>
</dbReference>
<evidence type="ECO:0000256" key="1">
    <source>
        <dbReference type="SAM" id="MobiDB-lite"/>
    </source>
</evidence>
<evidence type="ECO:0000313" key="3">
    <source>
        <dbReference type="EMBL" id="SDV46129.1"/>
    </source>
</evidence>
<evidence type="ECO:0000259" key="2">
    <source>
        <dbReference type="PROSITE" id="PS51644"/>
    </source>
</evidence>
<protein>
    <submittedName>
        <fullName evidence="3">NYN domain-containing protein</fullName>
    </submittedName>
</protein>
<proteinExistence type="predicted"/>
<feature type="domain" description="HTH OST-type" evidence="2">
    <location>
        <begin position="191"/>
        <end position="267"/>
    </location>
</feature>
<feature type="compositionally biased region" description="Low complexity" evidence="1">
    <location>
        <begin position="524"/>
        <end position="543"/>
    </location>
</feature>
<dbReference type="STRING" id="1770053.SAMN05216551_101102"/>
<feature type="region of interest" description="Disordered" evidence="1">
    <location>
        <begin position="274"/>
        <end position="362"/>
    </location>
</feature>
<dbReference type="Gene3D" id="3.40.50.1010">
    <property type="entry name" value="5'-nuclease"/>
    <property type="match status" value="1"/>
</dbReference>
<feature type="compositionally biased region" description="Basic residues" evidence="1">
    <location>
        <begin position="499"/>
        <end position="509"/>
    </location>
</feature>
<reference evidence="4" key="1">
    <citation type="submission" date="2016-09" db="EMBL/GenBank/DDBJ databases">
        <authorList>
            <person name="Varghese N."/>
            <person name="Submissions S."/>
        </authorList>
    </citation>
    <scope>NUCLEOTIDE SEQUENCE [LARGE SCALE GENOMIC DNA]</scope>
    <source>
        <strain evidence="4">JS23</strain>
    </source>
</reference>
<feature type="compositionally biased region" description="Low complexity" evidence="1">
    <location>
        <begin position="388"/>
        <end position="401"/>
    </location>
</feature>
<dbReference type="CDD" id="cd10146">
    <property type="entry name" value="LabA_like_C"/>
    <property type="match status" value="1"/>
</dbReference>
<dbReference type="GO" id="GO:0004540">
    <property type="term" value="F:RNA nuclease activity"/>
    <property type="evidence" value="ECO:0007669"/>
    <property type="project" value="InterPro"/>
</dbReference>
<dbReference type="PANTHER" id="PTHR35811:SF1">
    <property type="entry name" value="HTH OST-TYPE DOMAIN-CONTAINING PROTEIN"/>
    <property type="match status" value="1"/>
</dbReference>
<feature type="compositionally biased region" description="Basic residues" evidence="1">
    <location>
        <begin position="410"/>
        <end position="421"/>
    </location>
</feature>
<dbReference type="Proteomes" id="UP000243719">
    <property type="component" value="Unassembled WGS sequence"/>
</dbReference>
<dbReference type="InterPro" id="IPR025605">
    <property type="entry name" value="OST-HTH/LOTUS_dom"/>
</dbReference>
<keyword evidence="4" id="KW-1185">Reference proteome</keyword>
<dbReference type="CDD" id="cd11297">
    <property type="entry name" value="PIN_LabA-like_N_1"/>
    <property type="match status" value="1"/>
</dbReference>
<feature type="compositionally biased region" description="Low complexity" evidence="1">
    <location>
        <begin position="274"/>
        <end position="286"/>
    </location>
</feature>
<evidence type="ECO:0000313" key="4">
    <source>
        <dbReference type="Proteomes" id="UP000243719"/>
    </source>
</evidence>
<feature type="region of interest" description="Disordered" evidence="1">
    <location>
        <begin position="559"/>
        <end position="587"/>
    </location>
</feature>
<dbReference type="OrthoDB" id="9783963at2"/>
<feature type="compositionally biased region" description="Basic residues" evidence="1">
    <location>
        <begin position="570"/>
        <end position="581"/>
    </location>
</feature>
<dbReference type="PANTHER" id="PTHR35811">
    <property type="entry name" value="SLR1870 PROTEIN"/>
    <property type="match status" value="1"/>
</dbReference>
<feature type="region of interest" description="Disordered" evidence="1">
    <location>
        <begin position="386"/>
        <end position="543"/>
    </location>
</feature>
<gene>
    <name evidence="3" type="ORF">SAMN05216551_101102</name>
</gene>
<dbReference type="InterPro" id="IPR021139">
    <property type="entry name" value="NYN"/>
</dbReference>
<accession>A0A1H2PIK8</accession>
<organism evidence="3 4">
    <name type="scientific">Chitinasiproducens palmae</name>
    <dbReference type="NCBI Taxonomy" id="1770053"/>
    <lineage>
        <taxon>Bacteria</taxon>
        <taxon>Pseudomonadati</taxon>
        <taxon>Pseudomonadota</taxon>
        <taxon>Betaproteobacteria</taxon>
        <taxon>Burkholderiales</taxon>
        <taxon>Burkholderiaceae</taxon>
        <taxon>Chitinasiproducens</taxon>
    </lineage>
</organism>
<dbReference type="PROSITE" id="PS51644">
    <property type="entry name" value="HTH_OST"/>
    <property type="match status" value="1"/>
</dbReference>
<feature type="compositionally biased region" description="Basic and acidic residues" evidence="1">
    <location>
        <begin position="315"/>
        <end position="326"/>
    </location>
</feature>
<dbReference type="EMBL" id="FNLO01000001">
    <property type="protein sequence ID" value="SDV46129.1"/>
    <property type="molecule type" value="Genomic_DNA"/>
</dbReference>
<dbReference type="AlphaFoldDB" id="A0A1H2PIK8"/>
<feature type="compositionally biased region" description="Basic and acidic residues" evidence="1">
    <location>
        <begin position="289"/>
        <end position="306"/>
    </location>
</feature>
<sequence>MALPQESVSMALFCDFENVALGVRDANYERFDIKPVLERLLLKGSIVVKKAYCDWERYKGFKAAMHEASFELIEIPHVRQSGKNSADIRLVVDALDLCYTKLHVDTFVIISGDSDFSPLVSKLRENAKKVIGVGVKNSTSDLLVANCDEFIFYDDLVREQQRAVAKANAAKRAAEDERQPKQEAEARKAKALAIAVETYEALVSERGESGKLWASVLKSAIKRRKPDFNESYYGFRAFGNLLDEAQARGLLEVGRDEKSGAYVYRNATEAPRGDAVAVAGTDAAGAQKGQEERGRRRNRSGERADNRPANQGDRNGGRGRGDERPPSESTPLAAGDAAVVTPDAVDGPEAATPETMRSEHGDAAAALAVASDLPAVEGAANAPLGQTASALSGAPSGASSDDAGREPRGARAKRARGHKNKTTADDDLFGGAPLLAEPIVDTSTTAAASDADDGDATQTAASSGSARPDEQRAAGDAAAPAPLAIAPSEWADAVAGARKPARKAARRRPARDAAPAGSNDDQSAADASAAAAPSGSDAPAGAPAIAPAVVPAVVPAIRQESAQDAASPAKPRRAPRSRARKTPTSAG</sequence>
<dbReference type="RefSeq" id="WP_091903512.1">
    <property type="nucleotide sequence ID" value="NZ_FNLO01000001.1"/>
</dbReference>
<feature type="compositionally biased region" description="Low complexity" evidence="1">
    <location>
        <begin position="474"/>
        <end position="487"/>
    </location>
</feature>